<sequence>MRDEVNILLLNAFELSAMIKNKAITCRRVMEIYLDHIDRTNPLVNAIISLRSREALLAEADEKDLALQRGDYQGWLHGFPFAVKDLAFTKGVTTTLGCAAFADNIPSKDSLIVERIKSQGAIVIGKTNTPEFGLGSQTYNSVFGATANAWNHQLTAGGSSGGTASALAMYMLPVADGSDMMGSLRNPAAFNNIYGFRPSQGRVPLSETSELYFNQMATEGPMGRCVQDVALLLATLAGRDDRAPLSLEGDGAEFTATLESDCHGLKVGWLGDLDGHLSIEEGVLPLCGNALSTLSAIGCHVTNASLDSDLTQVWQAWCQLRQASVAHALLPLYSDSEKRKLLKPEAIWEIENGLSLSAGQLMQAASVRTDFYRAMLSLFAEFDYLVLPAAQVFPFDKTIHWPTQIAGKTMDTYHRWMEVTIYGSLSGCPVASVPAGFNEAGLPTGIQIIGKPQCDMDVLRLAYAYERAWQGKSSTLPPTIQFVA</sequence>
<proteinExistence type="predicted"/>
<dbReference type="InterPro" id="IPR000120">
    <property type="entry name" value="Amidase"/>
</dbReference>
<dbReference type="SUPFAM" id="SSF75304">
    <property type="entry name" value="Amidase signature (AS) enzymes"/>
    <property type="match status" value="1"/>
</dbReference>
<dbReference type="InterPro" id="IPR036928">
    <property type="entry name" value="AS_sf"/>
</dbReference>
<organism evidence="2 3">
    <name type="scientific">Pantoea cypripedii</name>
    <name type="common">Pectobacterium cypripedii</name>
    <name type="synonym">Erwinia cypripedii</name>
    <dbReference type="NCBI Taxonomy" id="55209"/>
    <lineage>
        <taxon>Bacteria</taxon>
        <taxon>Pseudomonadati</taxon>
        <taxon>Pseudomonadota</taxon>
        <taxon>Gammaproteobacteria</taxon>
        <taxon>Enterobacterales</taxon>
        <taxon>Erwiniaceae</taxon>
        <taxon>Pantoea</taxon>
    </lineage>
</organism>
<dbReference type="OrthoDB" id="9811471at2"/>
<dbReference type="Gene3D" id="3.90.1300.10">
    <property type="entry name" value="Amidase signature (AS) domain"/>
    <property type="match status" value="1"/>
</dbReference>
<gene>
    <name evidence="2" type="ORF">HA50_23380</name>
</gene>
<evidence type="ECO:0000313" key="3">
    <source>
        <dbReference type="Proteomes" id="UP000193749"/>
    </source>
</evidence>
<feature type="domain" description="Amidase" evidence="1">
    <location>
        <begin position="29"/>
        <end position="458"/>
    </location>
</feature>
<dbReference type="AlphaFoldDB" id="A0A1X1EL46"/>
<accession>A0A1X1EL46</accession>
<dbReference type="Pfam" id="PF01425">
    <property type="entry name" value="Amidase"/>
    <property type="match status" value="1"/>
</dbReference>
<name>A0A1X1EL46_PANCY</name>
<dbReference type="InterPro" id="IPR023631">
    <property type="entry name" value="Amidase_dom"/>
</dbReference>
<evidence type="ECO:0000259" key="1">
    <source>
        <dbReference type="Pfam" id="PF01425"/>
    </source>
</evidence>
<keyword evidence="3" id="KW-1185">Reference proteome</keyword>
<protein>
    <submittedName>
        <fullName evidence="2">Amidase</fullName>
    </submittedName>
</protein>
<dbReference type="Proteomes" id="UP000193749">
    <property type="component" value="Unassembled WGS sequence"/>
</dbReference>
<dbReference type="EMBL" id="MLJI01000002">
    <property type="protein sequence ID" value="ORM89563.1"/>
    <property type="molecule type" value="Genomic_DNA"/>
</dbReference>
<dbReference type="NCBIfam" id="NF005686">
    <property type="entry name" value="PRK07486.1"/>
    <property type="match status" value="1"/>
</dbReference>
<dbReference type="PANTHER" id="PTHR11895">
    <property type="entry name" value="TRANSAMIDASE"/>
    <property type="match status" value="1"/>
</dbReference>
<evidence type="ECO:0000313" key="2">
    <source>
        <dbReference type="EMBL" id="ORM89563.1"/>
    </source>
</evidence>
<dbReference type="PANTHER" id="PTHR11895:SF76">
    <property type="entry name" value="INDOLEACETAMIDE HYDROLASE"/>
    <property type="match status" value="1"/>
</dbReference>
<comment type="caution">
    <text evidence="2">The sequence shown here is derived from an EMBL/GenBank/DDBJ whole genome shotgun (WGS) entry which is preliminary data.</text>
</comment>
<reference evidence="2 3" key="1">
    <citation type="journal article" date="2017" name="Antonie Van Leeuwenhoek">
        <title>Phylogenomic resolution of the bacterial genus Pantoea and its relationship with Erwinia and Tatumella.</title>
        <authorList>
            <person name="Palmer M."/>
            <person name="Steenkamp E.T."/>
            <person name="Coetzee M.P."/>
            <person name="Chan W.Y."/>
            <person name="van Zyl E."/>
            <person name="De Maayer P."/>
            <person name="Coutinho T.A."/>
            <person name="Blom J."/>
            <person name="Smits T.H."/>
            <person name="Duffy B."/>
            <person name="Venter S.N."/>
        </authorList>
    </citation>
    <scope>NUCLEOTIDE SEQUENCE [LARGE SCALE GENOMIC DNA]</scope>
    <source>
        <strain evidence="2 3">LMG 2657</strain>
    </source>
</reference>
<dbReference type="RefSeq" id="WP_084879281.1">
    <property type="nucleotide sequence ID" value="NZ_JAGGMY010000002.1"/>
</dbReference>
<dbReference type="STRING" id="55209.HA50_23380"/>
<dbReference type="GO" id="GO:0003824">
    <property type="term" value="F:catalytic activity"/>
    <property type="evidence" value="ECO:0007669"/>
    <property type="project" value="InterPro"/>
</dbReference>